<organism evidence="2 3">
    <name type="scientific">Candidatus Collierbacteria bacterium GW2011_GWB2_44_22</name>
    <dbReference type="NCBI Taxonomy" id="1618387"/>
    <lineage>
        <taxon>Bacteria</taxon>
        <taxon>Candidatus Collieribacteriota</taxon>
    </lineage>
</organism>
<protein>
    <submittedName>
        <fullName evidence="2">Uncharacterized protein</fullName>
    </submittedName>
</protein>
<dbReference type="STRING" id="1618387.UW44_C0014G0019"/>
<sequence>MRRTIFGLCAIMLLVSACRRTYLVTETTTFPVTTTLPTATSIPAPTETPAELPTVVSYGCQQTVAVFRTSLPYDFWCANQEIRFALRQGTLTTALFTTPSPVLAGQPVTVITYAKIESLFSNSLVGQCILTDSQTGTELSSTFYPTVNQVIHADCVVGEIKFTMAYTVSVIPANCSPEIIWESQTPGNFTLDAGKTYLIEVAFPYVTGDDAWWAHEVSWVEVTPSQTLTFVNAIGKVYAFPAACSQMDRQAWEMGNLFTSPNLLENFLHAGVVQ</sequence>
<keyword evidence="1" id="KW-0732">Signal</keyword>
<reference evidence="2 3" key="1">
    <citation type="journal article" date="2015" name="Nature">
        <title>rRNA introns, odd ribosomes, and small enigmatic genomes across a large radiation of phyla.</title>
        <authorList>
            <person name="Brown C.T."/>
            <person name="Hug L.A."/>
            <person name="Thomas B.C."/>
            <person name="Sharon I."/>
            <person name="Castelle C.J."/>
            <person name="Singh A."/>
            <person name="Wilkins M.J."/>
            <person name="Williams K.H."/>
            <person name="Banfield J.F."/>
        </authorList>
    </citation>
    <scope>NUCLEOTIDE SEQUENCE [LARGE SCALE GENOMIC DNA]</scope>
</reference>
<gene>
    <name evidence="2" type="ORF">UW44_C0014G0019</name>
</gene>
<evidence type="ECO:0000313" key="3">
    <source>
        <dbReference type="Proteomes" id="UP000034006"/>
    </source>
</evidence>
<feature type="chain" id="PRO_5002538000" evidence="1">
    <location>
        <begin position="20"/>
        <end position="274"/>
    </location>
</feature>
<proteinExistence type="predicted"/>
<dbReference type="EMBL" id="LCIH01000014">
    <property type="protein sequence ID" value="KKT51227.1"/>
    <property type="molecule type" value="Genomic_DNA"/>
</dbReference>
<evidence type="ECO:0000313" key="2">
    <source>
        <dbReference type="EMBL" id="KKT51227.1"/>
    </source>
</evidence>
<dbReference type="Proteomes" id="UP000034006">
    <property type="component" value="Unassembled WGS sequence"/>
</dbReference>
<dbReference type="AlphaFoldDB" id="A0A0G1K4N3"/>
<accession>A0A0G1K4N3</accession>
<evidence type="ECO:0000256" key="1">
    <source>
        <dbReference type="SAM" id="SignalP"/>
    </source>
</evidence>
<feature type="signal peptide" evidence="1">
    <location>
        <begin position="1"/>
        <end position="19"/>
    </location>
</feature>
<name>A0A0G1K4N3_9BACT</name>
<dbReference type="PROSITE" id="PS51257">
    <property type="entry name" value="PROKAR_LIPOPROTEIN"/>
    <property type="match status" value="1"/>
</dbReference>
<comment type="caution">
    <text evidence="2">The sequence shown here is derived from an EMBL/GenBank/DDBJ whole genome shotgun (WGS) entry which is preliminary data.</text>
</comment>